<dbReference type="Gene3D" id="3.30.2320.10">
    <property type="entry name" value="hypothetical protein PF0899 domain"/>
    <property type="match status" value="1"/>
</dbReference>
<dbReference type="Pfam" id="PF05065">
    <property type="entry name" value="Phage_capsid"/>
    <property type="match status" value="1"/>
</dbReference>
<dbReference type="AlphaFoldDB" id="A0A5P2CVW6"/>
<dbReference type="EMBL" id="CP029191">
    <property type="protein sequence ID" value="QES45261.1"/>
    <property type="molecule type" value="Genomic_DNA"/>
</dbReference>
<organism evidence="4 5">
    <name type="scientific">Streptomyces venezuelae</name>
    <dbReference type="NCBI Taxonomy" id="54571"/>
    <lineage>
        <taxon>Bacteria</taxon>
        <taxon>Bacillati</taxon>
        <taxon>Actinomycetota</taxon>
        <taxon>Actinomycetes</taxon>
        <taxon>Kitasatosporales</taxon>
        <taxon>Streptomycetaceae</taxon>
        <taxon>Streptomyces</taxon>
    </lineage>
</organism>
<comment type="subcellular location">
    <subcellularLocation>
        <location evidence="1">Virion</location>
    </subcellularLocation>
</comment>
<dbReference type="NCBIfam" id="TIGR01554">
    <property type="entry name" value="major_cap_HK97"/>
    <property type="match status" value="1"/>
</dbReference>
<proteinExistence type="predicted"/>
<evidence type="ECO:0000313" key="5">
    <source>
        <dbReference type="Proteomes" id="UP000324015"/>
    </source>
</evidence>
<dbReference type="SUPFAM" id="SSF56563">
    <property type="entry name" value="Major capsid protein gp5"/>
    <property type="match status" value="1"/>
</dbReference>
<reference evidence="4 5" key="1">
    <citation type="submission" date="2018-05" db="EMBL/GenBank/DDBJ databases">
        <title>Streptomyces venezuelae.</title>
        <authorList>
            <person name="Kim W."/>
            <person name="Lee N."/>
            <person name="Cho B.-K."/>
        </authorList>
    </citation>
    <scope>NUCLEOTIDE SEQUENCE [LARGE SCALE GENOMIC DNA]</scope>
    <source>
        <strain evidence="4 5">ATCC 14585</strain>
    </source>
</reference>
<feature type="region of interest" description="Disordered" evidence="2">
    <location>
        <begin position="75"/>
        <end position="114"/>
    </location>
</feature>
<feature type="compositionally biased region" description="Basic and acidic residues" evidence="2">
    <location>
        <begin position="77"/>
        <end position="105"/>
    </location>
</feature>
<accession>A0A5P2CVW6</accession>
<evidence type="ECO:0000313" key="4">
    <source>
        <dbReference type="EMBL" id="QES45261.1"/>
    </source>
</evidence>
<dbReference type="InterPro" id="IPR024455">
    <property type="entry name" value="Phage_capsid"/>
</dbReference>
<gene>
    <name evidence="4" type="ORF">DEJ49_33525</name>
</gene>
<name>A0A5P2CVW6_STRVZ</name>
<dbReference type="InterPro" id="IPR054612">
    <property type="entry name" value="Phage_capsid-like_C"/>
</dbReference>
<dbReference type="Proteomes" id="UP000324015">
    <property type="component" value="Chromosome"/>
</dbReference>
<dbReference type="Gene3D" id="3.30.2400.10">
    <property type="entry name" value="Major capsid protein gp5"/>
    <property type="match status" value="1"/>
</dbReference>
<evidence type="ECO:0000256" key="1">
    <source>
        <dbReference type="ARBA" id="ARBA00004328"/>
    </source>
</evidence>
<sequence length="415" mass="45297">MPEVLEFPALKEAQGKLDNVNAKLAEIFDEAGQAYDLSKVKCIRGTSHEKAAEIRKLNDEATDLGRQVDNLVQVQKAAERTRSAQEGRETGDGADRDEHERERGKPQKSFGQLFTESAAYKQKQGRTGPESTLDIHLKTLLSESAGWAPPTVRTGRVVDYATRPIQVVDLIPQTTTSNTAVTYMEETTFTNAAAETDEGGTYPEAALALTEKSSLVRKIAVFLPVTDEQLEDVGQVQGYVDNRLPFMVRQRLDGQILNGNGTAPNLRGLLNVVGIQTQAKGSDPVPDAVYKALVKVRVTGRAIPNAVVMHPTDWQNIRLLRTADGIYIWGNPSDAGPERIWGLQVAQTDAFTSAGTSLVGDFANYIELAVRRGIDVQVSNSHSTYFVEGKQALRADMRAALVPYRPAAFCTVTGL</sequence>
<protein>
    <submittedName>
        <fullName evidence="4">Phage major capsid protein</fullName>
    </submittedName>
</protein>
<evidence type="ECO:0000256" key="2">
    <source>
        <dbReference type="SAM" id="MobiDB-lite"/>
    </source>
</evidence>
<feature type="domain" description="Phage capsid-like C-terminal" evidence="3">
    <location>
        <begin position="165"/>
        <end position="413"/>
    </location>
</feature>
<evidence type="ECO:0000259" key="3">
    <source>
        <dbReference type="Pfam" id="PF05065"/>
    </source>
</evidence>
<dbReference type="RefSeq" id="WP_150187571.1">
    <property type="nucleotide sequence ID" value="NZ_CP029191.1"/>
</dbReference>